<dbReference type="KEGG" id="woc:BA177_15035"/>
<feature type="transmembrane region" description="Helical" evidence="5">
    <location>
        <begin position="129"/>
        <end position="145"/>
    </location>
</feature>
<feature type="domain" description="Ferric oxidoreductase" evidence="6">
    <location>
        <begin position="34"/>
        <end position="141"/>
    </location>
</feature>
<dbReference type="Proteomes" id="UP000092695">
    <property type="component" value="Chromosome"/>
</dbReference>
<protein>
    <recommendedName>
        <fullName evidence="6">Ferric oxidoreductase domain-containing protein</fullName>
    </recommendedName>
</protein>
<name>A0A193LII6_9GAMM</name>
<evidence type="ECO:0000256" key="2">
    <source>
        <dbReference type="ARBA" id="ARBA00022692"/>
    </source>
</evidence>
<dbReference type="Pfam" id="PF01794">
    <property type="entry name" value="Ferric_reduct"/>
    <property type="match status" value="1"/>
</dbReference>
<reference evidence="7 8" key="1">
    <citation type="submission" date="2016-06" db="EMBL/GenBank/DDBJ databases">
        <title>Complete genome sequence of a deep-branching marine Gamma Proteobacterium Woeseia oceani type strain XK5.</title>
        <authorList>
            <person name="Mu D."/>
            <person name="Du Z."/>
        </authorList>
    </citation>
    <scope>NUCLEOTIDE SEQUENCE [LARGE SCALE GENOMIC DNA]</scope>
    <source>
        <strain evidence="7 8">XK5</strain>
    </source>
</reference>
<dbReference type="InterPro" id="IPR013130">
    <property type="entry name" value="Fe3_Rdtase_TM_dom"/>
</dbReference>
<proteinExistence type="predicted"/>
<gene>
    <name evidence="7" type="ORF">BA177_15035</name>
</gene>
<keyword evidence="4 5" id="KW-0472">Membrane</keyword>
<dbReference type="STRING" id="1548547.BA177_15035"/>
<keyword evidence="3 5" id="KW-1133">Transmembrane helix</keyword>
<evidence type="ECO:0000256" key="4">
    <source>
        <dbReference type="ARBA" id="ARBA00023136"/>
    </source>
</evidence>
<evidence type="ECO:0000313" key="8">
    <source>
        <dbReference type="Proteomes" id="UP000092695"/>
    </source>
</evidence>
<organism evidence="7 8">
    <name type="scientific">Woeseia oceani</name>
    <dbReference type="NCBI Taxonomy" id="1548547"/>
    <lineage>
        <taxon>Bacteria</taxon>
        <taxon>Pseudomonadati</taxon>
        <taxon>Pseudomonadota</taxon>
        <taxon>Gammaproteobacteria</taxon>
        <taxon>Woeseiales</taxon>
        <taxon>Woeseiaceae</taxon>
        <taxon>Woeseia</taxon>
    </lineage>
</organism>
<evidence type="ECO:0000256" key="1">
    <source>
        <dbReference type="ARBA" id="ARBA00004141"/>
    </source>
</evidence>
<feature type="transmembrane region" description="Helical" evidence="5">
    <location>
        <begin position="165"/>
        <end position="182"/>
    </location>
</feature>
<evidence type="ECO:0000259" key="6">
    <source>
        <dbReference type="Pfam" id="PF01794"/>
    </source>
</evidence>
<dbReference type="GO" id="GO:0016020">
    <property type="term" value="C:membrane"/>
    <property type="evidence" value="ECO:0007669"/>
    <property type="project" value="UniProtKB-SubCell"/>
</dbReference>
<comment type="subcellular location">
    <subcellularLocation>
        <location evidence="1">Membrane</location>
        <topology evidence="1">Multi-pass membrane protein</topology>
    </subcellularLocation>
</comment>
<dbReference type="AlphaFoldDB" id="A0A193LII6"/>
<keyword evidence="2 5" id="KW-0812">Transmembrane</keyword>
<sequence length="195" mass="22071">MGLLAGVAALAAGLWAGSDSQEGWQLAARYTARASFPFFLLTFVASSILTLYRRPWTKALMRDRRWWGLAFAACFFVHLAALLTYNWLIDRFPPADLLDRGVWAYGILLAMVMTSTDNARRRLGRWWKVLHRVGMWGFFFIFVLSPYTDALLALEVPASNPLTDPYALAGAAAIALRSAAWWQRRAKRLHRAYAV</sequence>
<feature type="transmembrane region" description="Helical" evidence="5">
    <location>
        <begin position="66"/>
        <end position="88"/>
    </location>
</feature>
<dbReference type="EMBL" id="CP016268">
    <property type="protein sequence ID" value="ANO52325.1"/>
    <property type="molecule type" value="Genomic_DNA"/>
</dbReference>
<feature type="transmembrane region" description="Helical" evidence="5">
    <location>
        <begin position="100"/>
        <end position="117"/>
    </location>
</feature>
<evidence type="ECO:0000313" key="7">
    <source>
        <dbReference type="EMBL" id="ANO52325.1"/>
    </source>
</evidence>
<feature type="transmembrane region" description="Helical" evidence="5">
    <location>
        <begin position="36"/>
        <end position="54"/>
    </location>
</feature>
<accession>A0A193LII6</accession>
<evidence type="ECO:0000256" key="5">
    <source>
        <dbReference type="SAM" id="Phobius"/>
    </source>
</evidence>
<evidence type="ECO:0000256" key="3">
    <source>
        <dbReference type="ARBA" id="ARBA00022989"/>
    </source>
</evidence>
<keyword evidence="8" id="KW-1185">Reference proteome</keyword>